<dbReference type="RefSeq" id="WP_289454176.1">
    <property type="nucleotide sequence ID" value="NZ_JAUCGQ010000001.1"/>
</dbReference>
<dbReference type="SUPFAM" id="SSF56784">
    <property type="entry name" value="HAD-like"/>
    <property type="match status" value="1"/>
</dbReference>
<name>A0ABT7SE02_9CELL</name>
<protein>
    <submittedName>
        <fullName evidence="2">HAD-IB family hydrolase</fullName>
    </submittedName>
</protein>
<evidence type="ECO:0000313" key="3">
    <source>
        <dbReference type="Proteomes" id="UP001529338"/>
    </source>
</evidence>
<dbReference type="PANTHER" id="PTHR43344:SF15">
    <property type="entry name" value="PHOSPHOSERINE PHOSPHATASE SERB1"/>
    <property type="match status" value="1"/>
</dbReference>
<accession>A0ABT7SE02</accession>
<dbReference type="EMBL" id="JAUCGQ010000001">
    <property type="protein sequence ID" value="MDM7854426.1"/>
    <property type="molecule type" value="Genomic_DNA"/>
</dbReference>
<comment type="similarity">
    <text evidence="1">Belongs to the HAD-like hydrolase superfamily. SerB family.</text>
</comment>
<dbReference type="NCBIfam" id="TIGR01490">
    <property type="entry name" value="HAD-SF-IB-hyp1"/>
    <property type="match status" value="1"/>
</dbReference>
<dbReference type="Gene3D" id="1.20.1440.100">
    <property type="entry name" value="SG protein - dephosphorylation function"/>
    <property type="match status" value="1"/>
</dbReference>
<organism evidence="2 3">
    <name type="scientific">Cellulomonas alba</name>
    <dbReference type="NCBI Taxonomy" id="3053467"/>
    <lineage>
        <taxon>Bacteria</taxon>
        <taxon>Bacillati</taxon>
        <taxon>Actinomycetota</taxon>
        <taxon>Actinomycetes</taxon>
        <taxon>Micrococcales</taxon>
        <taxon>Cellulomonadaceae</taxon>
        <taxon>Cellulomonas</taxon>
    </lineage>
</organism>
<reference evidence="2 3" key="1">
    <citation type="submission" date="2023-06" db="EMBL/GenBank/DDBJ databases">
        <title>Cellulomonas sp. MW4 Whole genome sequence.</title>
        <authorList>
            <person name="Park S."/>
        </authorList>
    </citation>
    <scope>NUCLEOTIDE SEQUENCE [LARGE SCALE GENOMIC DNA]</scope>
    <source>
        <strain evidence="2 3">MW4</strain>
    </source>
</reference>
<dbReference type="NCBIfam" id="TIGR01488">
    <property type="entry name" value="HAD-SF-IB"/>
    <property type="match status" value="1"/>
</dbReference>
<evidence type="ECO:0000256" key="1">
    <source>
        <dbReference type="ARBA" id="ARBA00009184"/>
    </source>
</evidence>
<keyword evidence="2" id="KW-0378">Hydrolase</keyword>
<dbReference type="InterPro" id="IPR036412">
    <property type="entry name" value="HAD-like_sf"/>
</dbReference>
<dbReference type="CDD" id="cd02612">
    <property type="entry name" value="HAD_PGPPase"/>
    <property type="match status" value="1"/>
</dbReference>
<dbReference type="InterPro" id="IPR050582">
    <property type="entry name" value="HAD-like_SerB"/>
</dbReference>
<dbReference type="InterPro" id="IPR023214">
    <property type="entry name" value="HAD_sf"/>
</dbReference>
<dbReference type="Proteomes" id="UP001529338">
    <property type="component" value="Unassembled WGS sequence"/>
</dbReference>
<sequence>MSEPFDARPVSLVPDTVTAAFFDVDNTIVRGASSFHMARGLHRRGFFKARDIARFAVHTARYVTMGENAEAIDRLRERALELISGHSVDDVTAVAEQVYDEVLHDRIYPGTKALLDAHVAAGHQVWLVTASPVEIGDLLARRLGATGCIGTCAEHRAGVYTGRLVGDLMHGRAKADAVRTLAAREGVDLGRSYAYGDSANDVAILSAVGHPVAINPDGHLRRHARAAGWTTHEFRDRRRTARRGASVASAAGLAWGLGLAARAARRAYRGPAADV</sequence>
<gene>
    <name evidence="2" type="ORF">QRT04_05735</name>
</gene>
<dbReference type="InterPro" id="IPR006385">
    <property type="entry name" value="HAD_hydro_SerB1"/>
</dbReference>
<evidence type="ECO:0000313" key="2">
    <source>
        <dbReference type="EMBL" id="MDM7854426.1"/>
    </source>
</evidence>
<dbReference type="PANTHER" id="PTHR43344">
    <property type="entry name" value="PHOSPHOSERINE PHOSPHATASE"/>
    <property type="match status" value="1"/>
</dbReference>
<dbReference type="GO" id="GO:0016787">
    <property type="term" value="F:hydrolase activity"/>
    <property type="evidence" value="ECO:0007669"/>
    <property type="project" value="UniProtKB-KW"/>
</dbReference>
<comment type="caution">
    <text evidence="2">The sequence shown here is derived from an EMBL/GenBank/DDBJ whole genome shotgun (WGS) entry which is preliminary data.</text>
</comment>
<dbReference type="Pfam" id="PF12710">
    <property type="entry name" value="HAD"/>
    <property type="match status" value="1"/>
</dbReference>
<dbReference type="Gene3D" id="3.40.50.1000">
    <property type="entry name" value="HAD superfamily/HAD-like"/>
    <property type="match status" value="1"/>
</dbReference>
<keyword evidence="3" id="KW-1185">Reference proteome</keyword>
<proteinExistence type="inferred from homology"/>